<name>A0ABW4B2X6_9GAMM</name>
<accession>A0ABW4B2X6</accession>
<reference evidence="2" key="1">
    <citation type="journal article" date="2019" name="Int. J. Syst. Evol. Microbiol.">
        <title>The Global Catalogue of Microorganisms (GCM) 10K type strain sequencing project: providing services to taxonomists for standard genome sequencing and annotation.</title>
        <authorList>
            <consortium name="The Broad Institute Genomics Platform"/>
            <consortium name="The Broad Institute Genome Sequencing Center for Infectious Disease"/>
            <person name="Wu L."/>
            <person name="Ma J."/>
        </authorList>
    </citation>
    <scope>NUCLEOTIDE SEQUENCE [LARGE SCALE GENOMIC DNA]</scope>
    <source>
        <strain evidence="2">JCM 30774</strain>
    </source>
</reference>
<comment type="caution">
    <text evidence="1">The sequence shown here is derived from an EMBL/GenBank/DDBJ whole genome shotgun (WGS) entry which is preliminary data.</text>
</comment>
<evidence type="ECO:0000313" key="2">
    <source>
        <dbReference type="Proteomes" id="UP001597059"/>
    </source>
</evidence>
<keyword evidence="2" id="KW-1185">Reference proteome</keyword>
<proteinExistence type="predicted"/>
<sequence length="82" mass="9126">MNSPEQYAALSNARYSGTTRRTMDSQEQYEALLSSWGFDSKKTAKPNPLKPVAMHVYKLLKKTIKTSFDTVTATAPVAKSQL</sequence>
<gene>
    <name evidence="1" type="ORF">ACFQ45_09445</name>
</gene>
<dbReference type="Proteomes" id="UP001597059">
    <property type="component" value="Unassembled WGS sequence"/>
</dbReference>
<evidence type="ECO:0000313" key="1">
    <source>
        <dbReference type="EMBL" id="MFD1383591.1"/>
    </source>
</evidence>
<protein>
    <submittedName>
        <fullName evidence="1">Uncharacterized protein</fullName>
    </submittedName>
</protein>
<dbReference type="EMBL" id="JBHTMN010000011">
    <property type="protein sequence ID" value="MFD1383591.1"/>
    <property type="molecule type" value="Genomic_DNA"/>
</dbReference>
<organism evidence="1 2">
    <name type="scientific">Rhodanobacter aciditrophus</name>
    <dbReference type="NCBI Taxonomy" id="1623218"/>
    <lineage>
        <taxon>Bacteria</taxon>
        <taxon>Pseudomonadati</taxon>
        <taxon>Pseudomonadota</taxon>
        <taxon>Gammaproteobacteria</taxon>
        <taxon>Lysobacterales</taxon>
        <taxon>Rhodanobacteraceae</taxon>
        <taxon>Rhodanobacter</taxon>
    </lineage>
</organism>
<dbReference type="RefSeq" id="WP_377367004.1">
    <property type="nucleotide sequence ID" value="NZ_JBHTMN010000011.1"/>
</dbReference>